<keyword evidence="2" id="KW-1185">Reference proteome</keyword>
<accession>A0A090ZP43</accession>
<dbReference type="STRING" id="44252.DJ90_1996"/>
<protein>
    <submittedName>
        <fullName evidence="1">Uncharacterized protein</fullName>
    </submittedName>
</protein>
<dbReference type="PATRIC" id="fig|44252.3.peg.200"/>
<evidence type="ECO:0000313" key="1">
    <source>
        <dbReference type="EMBL" id="KFN12193.1"/>
    </source>
</evidence>
<sequence>MLTKFKDIDHHQFYEGMIRMTHSQTDPYRQALFFLFGLTEQTRSHVRDLYDFDGNSICLEGLNKGWQTSSTLKLTRLAFNLYNGYSGDEDRDASRNYSPYFMFDTGLLPYFFEAVKLRYPEYAKIHSRDFVQFPYSAAERYEECDLEH</sequence>
<dbReference type="GeneID" id="77008241"/>
<evidence type="ECO:0000313" key="2">
    <source>
        <dbReference type="Proteomes" id="UP000029278"/>
    </source>
</evidence>
<dbReference type="AlphaFoldDB" id="A0A090ZP43"/>
<proteinExistence type="predicted"/>
<dbReference type="EMBL" id="JMQA01000001">
    <property type="protein sequence ID" value="KFN12193.1"/>
    <property type="molecule type" value="Genomic_DNA"/>
</dbReference>
<name>A0A090ZP43_PAEMA</name>
<gene>
    <name evidence="1" type="ORF">DJ90_1996</name>
</gene>
<dbReference type="Proteomes" id="UP000029278">
    <property type="component" value="Unassembled WGS sequence"/>
</dbReference>
<dbReference type="OrthoDB" id="9800530at2"/>
<dbReference type="InterPro" id="IPR045721">
    <property type="entry name" value="DUF6075"/>
</dbReference>
<dbReference type="HOGENOM" id="CLU_124970_1_0_9"/>
<comment type="caution">
    <text evidence="1">The sequence shown here is derived from an EMBL/GenBank/DDBJ whole genome shotgun (WGS) entry which is preliminary data.</text>
</comment>
<reference evidence="1 2" key="1">
    <citation type="submission" date="2014-04" db="EMBL/GenBank/DDBJ databases">
        <authorList>
            <person name="Bishop-Lilly K.A."/>
            <person name="Broomall S.M."/>
            <person name="Chain P.S."/>
            <person name="Chertkov O."/>
            <person name="Coyne S.R."/>
            <person name="Daligault H.E."/>
            <person name="Davenport K.W."/>
            <person name="Erkkila T."/>
            <person name="Frey K.G."/>
            <person name="Gibbons H.S."/>
            <person name="Gu W."/>
            <person name="Jaissle J."/>
            <person name="Johnson S.L."/>
            <person name="Koroleva G.I."/>
            <person name="Ladner J.T."/>
            <person name="Lo C.-C."/>
            <person name="Minogue T.D."/>
            <person name="Munk C."/>
            <person name="Palacios G.F."/>
            <person name="Redden C.L."/>
            <person name="Rosenzweig C.N."/>
            <person name="Scholz M.B."/>
            <person name="Teshima H."/>
            <person name="Xu Y."/>
        </authorList>
    </citation>
    <scope>NUCLEOTIDE SEQUENCE [LARGE SCALE GENOMIC DNA]</scope>
    <source>
        <strain evidence="1 2">8244</strain>
    </source>
</reference>
<dbReference type="Pfam" id="PF19552">
    <property type="entry name" value="DUF6075"/>
    <property type="match status" value="1"/>
</dbReference>
<dbReference type="RefSeq" id="WP_051985561.1">
    <property type="nucleotide sequence ID" value="NZ_JAKOBR010000031.1"/>
</dbReference>
<organism evidence="1 2">
    <name type="scientific">Paenibacillus macerans</name>
    <name type="common">Bacillus macerans</name>
    <dbReference type="NCBI Taxonomy" id="44252"/>
    <lineage>
        <taxon>Bacteria</taxon>
        <taxon>Bacillati</taxon>
        <taxon>Bacillota</taxon>
        <taxon>Bacilli</taxon>
        <taxon>Bacillales</taxon>
        <taxon>Paenibacillaceae</taxon>
        <taxon>Paenibacillus</taxon>
    </lineage>
</organism>